<evidence type="ECO:0000313" key="3">
    <source>
        <dbReference type="EMBL" id="KAJ8660626.1"/>
    </source>
</evidence>
<evidence type="ECO:0000256" key="1">
    <source>
        <dbReference type="SAM" id="Coils"/>
    </source>
</evidence>
<feature type="region of interest" description="Disordered" evidence="2">
    <location>
        <begin position="124"/>
        <end position="161"/>
    </location>
</feature>
<reference evidence="3 4" key="1">
    <citation type="submission" date="2023-03" db="EMBL/GenBank/DDBJ databases">
        <title>Genome sequence of Lichtheimia ornata CBS 291.66.</title>
        <authorList>
            <person name="Mohabir J.T."/>
            <person name="Shea T.P."/>
            <person name="Kurbessoian T."/>
            <person name="Berby B."/>
            <person name="Fontaine J."/>
            <person name="Livny J."/>
            <person name="Gnirke A."/>
            <person name="Stajich J.E."/>
            <person name="Cuomo C.A."/>
        </authorList>
    </citation>
    <scope>NUCLEOTIDE SEQUENCE [LARGE SCALE GENOMIC DNA]</scope>
    <source>
        <strain evidence="3">CBS 291.66</strain>
    </source>
</reference>
<name>A0AAD7VAL8_9FUNG</name>
<proteinExistence type="predicted"/>
<dbReference type="EMBL" id="JARTCD010000012">
    <property type="protein sequence ID" value="KAJ8660626.1"/>
    <property type="molecule type" value="Genomic_DNA"/>
</dbReference>
<evidence type="ECO:0000313" key="4">
    <source>
        <dbReference type="Proteomes" id="UP001234581"/>
    </source>
</evidence>
<evidence type="ECO:0000256" key="2">
    <source>
        <dbReference type="SAM" id="MobiDB-lite"/>
    </source>
</evidence>
<gene>
    <name evidence="3" type="ORF">O0I10_003674</name>
</gene>
<accession>A0AAD7VAL8</accession>
<sequence>MPQPPALRITQSTTYERPKNQSHRDVDNELLLGTLDDVLTTRLRQLIAKDAGTLEKDVMRNVLLTRKSIPYGTMNIVQHHINQDGHNLSTQQIYDLYKTRHIKPIDRWKAIVEQRFEEVFHEEQKAFLTTNQDEDEDEEDEEEDEEDEDENEDTRSTPPIGMQKLLREDLEEQGCMIARLREVAEIVTTSLSDVSAVMRASIYGLGVKEFRLQNNAITITNTTNTFTFSDVLPQAYQLKDHTHIVDGVIYAAKVNCQLANLDSVNNPAIADINQLYTFHHLSFIFTRISKEGIRNESHPVWNSIQPRLKMDHVDTTRLSNTIYSAIRTLAVNFANMWSNASIFKKSLDSLLQALLTINLKEKANKEKPQKTARLPTRRERDQKKQTKARIKHEQKEMAKHIRIAVEYPVTNTKSKQRIASCMRRLCRLSDTTKDQEMVDATEMTEGLEKLDISSSSSLMCIDEDKNEGVQQDDDIYEEDEEDVEDEEINNEGTDPNSSNQSTASAKRIRALKAVVKRILESDEIHQAASESDVDTFILEHTKKLEKHEASVVTSISKAILPFIPTKSTSCFITQIPLVVLANKILISIGFDNCIELVCPDVKPSSIHALSLNAKMLYEILTPHQNGYPIGPYQVVRAHADGQTSAITSVEAARKEKDAMIWSFFDRRAVEGLLSSYNMEELRLVVFTVDGTVRFVGKMDTSHPPIFSAYEKREKKKRPEKIDMQDDQSMRDQLEELEENADQQHRMLEEKHAQMRTLSTLVNRLDTLFNAASGKKKMAMGVTRKWFKRKFQDEHHESLLLRRQWKNTRNEIWRIRNGKAMAIHPPHARKVVRPDKPFYEDTGDRFIFEGPQQIAFGGVDYGHCVMASMVPVTKDEVERAVSNYNHPEHQIHDHPPKPHNTTSEELNYLTGHLKMRAKMNKNKKGEVKEAERELADLKFATTFDPDAIIRKQQQRVALAPTLRRYYYSPRIMKQRRHKALRQRHVYSQVCKDERRYVKQHCKVHKPSSTRPIMCIGLAGTGVGSRLKGRNRRGGLWHRKHHLQAGPTIVQDEFRTSQTCMTCFSPLVKMPATIIKDGKRKRTTVHGALMCINRECSSYKKGTNTFSRDALSARAIAVNAATMMFSKDKRPFPPFDPIHPNKDRIIELK</sequence>
<comment type="caution">
    <text evidence="3">The sequence shown here is derived from an EMBL/GenBank/DDBJ whole genome shotgun (WGS) entry which is preliminary data.</text>
</comment>
<feature type="region of interest" description="Disordered" evidence="2">
    <location>
        <begin position="462"/>
        <end position="504"/>
    </location>
</feature>
<feature type="compositionally biased region" description="Acidic residues" evidence="2">
    <location>
        <begin position="132"/>
        <end position="152"/>
    </location>
</feature>
<feature type="coiled-coil region" evidence="1">
    <location>
        <begin position="723"/>
        <end position="753"/>
    </location>
</feature>
<protein>
    <submittedName>
        <fullName evidence="3">Uncharacterized protein</fullName>
    </submittedName>
</protein>
<dbReference type="Proteomes" id="UP001234581">
    <property type="component" value="Unassembled WGS sequence"/>
</dbReference>
<dbReference type="AlphaFoldDB" id="A0AAD7VAL8"/>
<feature type="region of interest" description="Disordered" evidence="2">
    <location>
        <begin position="364"/>
        <end position="394"/>
    </location>
</feature>
<keyword evidence="4" id="KW-1185">Reference proteome</keyword>
<dbReference type="GeneID" id="83211087"/>
<dbReference type="RefSeq" id="XP_058345539.1">
    <property type="nucleotide sequence ID" value="XM_058483741.1"/>
</dbReference>
<keyword evidence="1" id="KW-0175">Coiled coil</keyword>
<feature type="compositionally biased region" description="Polar residues" evidence="2">
    <location>
        <begin position="492"/>
        <end position="504"/>
    </location>
</feature>
<feature type="region of interest" description="Disordered" evidence="2">
    <location>
        <begin position="1"/>
        <end position="24"/>
    </location>
</feature>
<organism evidence="3 4">
    <name type="scientific">Lichtheimia ornata</name>
    <dbReference type="NCBI Taxonomy" id="688661"/>
    <lineage>
        <taxon>Eukaryota</taxon>
        <taxon>Fungi</taxon>
        <taxon>Fungi incertae sedis</taxon>
        <taxon>Mucoromycota</taxon>
        <taxon>Mucoromycotina</taxon>
        <taxon>Mucoromycetes</taxon>
        <taxon>Mucorales</taxon>
        <taxon>Lichtheimiaceae</taxon>
        <taxon>Lichtheimia</taxon>
    </lineage>
</organism>
<feature type="compositionally biased region" description="Acidic residues" evidence="2">
    <location>
        <begin position="470"/>
        <end position="489"/>
    </location>
</feature>